<proteinExistence type="predicted"/>
<feature type="transmembrane region" description="Helical" evidence="1">
    <location>
        <begin position="52"/>
        <end position="71"/>
    </location>
</feature>
<reference evidence="2 3" key="1">
    <citation type="submission" date="2020-02" db="EMBL/GenBank/DDBJ databases">
        <title>Pelistega sp. NLN82 were isolated from wild rodents of the Hainan Island.</title>
        <authorList>
            <person name="Niu N."/>
            <person name="Zhou J."/>
        </authorList>
    </citation>
    <scope>NUCLEOTIDE SEQUENCE [LARGE SCALE GENOMIC DNA]</scope>
    <source>
        <strain evidence="2 3">NLN82</strain>
    </source>
</reference>
<dbReference type="Proteomes" id="UP000477651">
    <property type="component" value="Unassembled WGS sequence"/>
</dbReference>
<dbReference type="AlphaFoldDB" id="A0A6L9Y578"/>
<name>A0A6L9Y578_9BURK</name>
<keyword evidence="1" id="KW-0812">Transmembrane</keyword>
<sequence>MFEYPSPSADKIARAIKRSQRPKDIMDMTDEQFEEFIEELEIEEQLQKVDKWANRSILLLIIGSIALFIAFPIQALFIVPIIWGILFLLSIIAFFFF</sequence>
<comment type="caution">
    <text evidence="2">The sequence shown here is derived from an EMBL/GenBank/DDBJ whole genome shotgun (WGS) entry which is preliminary data.</text>
</comment>
<dbReference type="RefSeq" id="WP_163763745.1">
    <property type="nucleotide sequence ID" value="NZ_JAAGYR010000002.1"/>
</dbReference>
<keyword evidence="1" id="KW-0472">Membrane</keyword>
<evidence type="ECO:0000313" key="3">
    <source>
        <dbReference type="Proteomes" id="UP000477651"/>
    </source>
</evidence>
<keyword evidence="1" id="KW-1133">Transmembrane helix</keyword>
<organism evidence="2 3">
    <name type="scientific">Pelistega ratti</name>
    <dbReference type="NCBI Taxonomy" id="2652177"/>
    <lineage>
        <taxon>Bacteria</taxon>
        <taxon>Pseudomonadati</taxon>
        <taxon>Pseudomonadota</taxon>
        <taxon>Betaproteobacteria</taxon>
        <taxon>Burkholderiales</taxon>
        <taxon>Alcaligenaceae</taxon>
        <taxon>Pelistega</taxon>
    </lineage>
</organism>
<accession>A0A6L9Y578</accession>
<keyword evidence="3" id="KW-1185">Reference proteome</keyword>
<feature type="transmembrane region" description="Helical" evidence="1">
    <location>
        <begin position="77"/>
        <end position="96"/>
    </location>
</feature>
<evidence type="ECO:0000313" key="2">
    <source>
        <dbReference type="EMBL" id="NEN74964.1"/>
    </source>
</evidence>
<evidence type="ECO:0000256" key="1">
    <source>
        <dbReference type="SAM" id="Phobius"/>
    </source>
</evidence>
<dbReference type="EMBL" id="JAAGYR010000002">
    <property type="protein sequence ID" value="NEN74964.1"/>
    <property type="molecule type" value="Genomic_DNA"/>
</dbReference>
<gene>
    <name evidence="2" type="ORF">F9B74_01290</name>
</gene>
<protein>
    <submittedName>
        <fullName evidence="2">Uncharacterized protein</fullName>
    </submittedName>
</protein>